<dbReference type="InterPro" id="IPR052475">
    <property type="entry name" value="Wnt_Signal_Transd_Protein"/>
</dbReference>
<feature type="region of interest" description="Disordered" evidence="9">
    <location>
        <begin position="1"/>
        <end position="373"/>
    </location>
</feature>
<dbReference type="Proteomes" id="UP000694620">
    <property type="component" value="Chromosome 2"/>
</dbReference>
<dbReference type="Ensembl" id="ENSECRT00000003645.1">
    <property type="protein sequence ID" value="ENSECRP00000003585.1"/>
    <property type="gene ID" value="ENSECRG00000002459.1"/>
</dbReference>
<feature type="compositionally biased region" description="Gly residues" evidence="9">
    <location>
        <begin position="72"/>
        <end position="96"/>
    </location>
</feature>
<comment type="subcellular location">
    <subcellularLocation>
        <location evidence="1">Nucleus</location>
    </subcellularLocation>
</comment>
<dbReference type="PANTHER" id="PTHR23194:SF7">
    <property type="entry name" value="PYGOPUS HOMOLOG 2"/>
    <property type="match status" value="1"/>
</dbReference>
<sequence length="459" mass="46334">MKSPEKKKRKSSAQGAAFSHLSEFAPPPTPMVDHLVASNPFEDDFGPPSRGAGPPPGPPPTGGPFLHSPGSAGPGGYGGGGGLRMPGPGVPYGGAGQSLRRPPFPSPGHHQMGPGGFGLPGFGQHGGGNLGGGFPPGPQFNIPQNFSPPGPMHPGAGFNPMLSPGALSGGGGGPPSHPRFGQQQQQQGGHPFSSLSGPRPFPNAINNMSNMNNSLNNMNNLNSLQSGPYPSPDGHFTSPSTPGIGGDDSKAFHPHQQPSAPPPPPSNPPQSGPGVFPNHPSHPNHPEPPAPNTSPPGPGSGPIAGPVNGGQPQQAAPNNQPKQQLPPGSFHPNNCAGNGSGGGNGGPLPGGPGQVSAPTPPPQINSSKAPGTGGTGSGLVFPCGFCLSEVHDDQDAILCEASCQKWFHRECTGMTETAYSLLTRESSAVWACDFCLKSKEIQSVYVREGLGQLVAANEG</sequence>
<evidence type="ECO:0000256" key="2">
    <source>
        <dbReference type="ARBA" id="ARBA00022687"/>
    </source>
</evidence>
<dbReference type="Pfam" id="PF00628">
    <property type="entry name" value="PHD"/>
    <property type="match status" value="1"/>
</dbReference>
<keyword evidence="5" id="KW-0862">Zinc</keyword>
<dbReference type="GO" id="GO:0008270">
    <property type="term" value="F:zinc ion binding"/>
    <property type="evidence" value="ECO:0007669"/>
    <property type="project" value="UniProtKB-KW"/>
</dbReference>
<evidence type="ECO:0000313" key="12">
    <source>
        <dbReference type="Proteomes" id="UP000694620"/>
    </source>
</evidence>
<comment type="function">
    <text evidence="7">Involved in signal transduction through the Wnt pathway.</text>
</comment>
<dbReference type="PANTHER" id="PTHR23194">
    <property type="entry name" value="PYGOPUS"/>
    <property type="match status" value="1"/>
</dbReference>
<feature type="compositionally biased region" description="Pro residues" evidence="9">
    <location>
        <begin position="286"/>
        <end position="299"/>
    </location>
</feature>
<feature type="compositionally biased region" description="Pro residues" evidence="9">
    <location>
        <begin position="53"/>
        <end position="62"/>
    </location>
</feature>
<dbReference type="InterPro" id="IPR019786">
    <property type="entry name" value="Zinc_finger_PHD-type_CS"/>
</dbReference>
<feature type="compositionally biased region" description="Gly residues" evidence="9">
    <location>
        <begin position="113"/>
        <end position="134"/>
    </location>
</feature>
<evidence type="ECO:0000256" key="1">
    <source>
        <dbReference type="ARBA" id="ARBA00004123"/>
    </source>
</evidence>
<evidence type="ECO:0000256" key="7">
    <source>
        <dbReference type="ARBA" id="ARBA00037400"/>
    </source>
</evidence>
<evidence type="ECO:0000256" key="5">
    <source>
        <dbReference type="ARBA" id="ARBA00022833"/>
    </source>
</evidence>
<evidence type="ECO:0000256" key="9">
    <source>
        <dbReference type="SAM" id="MobiDB-lite"/>
    </source>
</evidence>
<dbReference type="CDD" id="cd15636">
    <property type="entry name" value="PHD_PYGO2"/>
    <property type="match status" value="1"/>
</dbReference>
<evidence type="ECO:0000256" key="8">
    <source>
        <dbReference type="PROSITE-ProRule" id="PRU00146"/>
    </source>
</evidence>
<dbReference type="InterPro" id="IPR011011">
    <property type="entry name" value="Znf_FYVE_PHD"/>
</dbReference>
<dbReference type="PROSITE" id="PS01359">
    <property type="entry name" value="ZF_PHD_1"/>
    <property type="match status" value="1"/>
</dbReference>
<evidence type="ECO:0000259" key="10">
    <source>
        <dbReference type="PROSITE" id="PS50016"/>
    </source>
</evidence>
<dbReference type="GO" id="GO:0005634">
    <property type="term" value="C:nucleus"/>
    <property type="evidence" value="ECO:0007669"/>
    <property type="project" value="UniProtKB-SubCell"/>
</dbReference>
<keyword evidence="12" id="KW-1185">Reference proteome</keyword>
<gene>
    <name evidence="11" type="primary">PYGO2</name>
    <name evidence="11" type="synonym">pygo2</name>
</gene>
<dbReference type="InterPro" id="IPR001965">
    <property type="entry name" value="Znf_PHD"/>
</dbReference>
<feature type="compositionally biased region" description="Low complexity" evidence="9">
    <location>
        <begin position="206"/>
        <end position="224"/>
    </location>
</feature>
<organism evidence="11 12">
    <name type="scientific">Erpetoichthys calabaricus</name>
    <name type="common">Rope fish</name>
    <name type="synonym">Calamoichthys calabaricus</name>
    <dbReference type="NCBI Taxonomy" id="27687"/>
    <lineage>
        <taxon>Eukaryota</taxon>
        <taxon>Metazoa</taxon>
        <taxon>Chordata</taxon>
        <taxon>Craniata</taxon>
        <taxon>Vertebrata</taxon>
        <taxon>Euteleostomi</taxon>
        <taxon>Actinopterygii</taxon>
        <taxon>Polypteriformes</taxon>
        <taxon>Polypteridae</taxon>
        <taxon>Erpetoichthys</taxon>
    </lineage>
</organism>
<accession>A0A8C4RPU0</accession>
<feature type="compositionally biased region" description="Gly residues" evidence="9">
    <location>
        <begin position="338"/>
        <end position="353"/>
    </location>
</feature>
<feature type="compositionally biased region" description="Pro residues" evidence="9">
    <location>
        <begin position="259"/>
        <end position="271"/>
    </location>
</feature>
<reference evidence="11" key="1">
    <citation type="submission" date="2021-06" db="EMBL/GenBank/DDBJ databases">
        <authorList>
            <consortium name="Wellcome Sanger Institute Data Sharing"/>
        </authorList>
    </citation>
    <scope>NUCLEOTIDE SEQUENCE [LARGE SCALE GENOMIC DNA]</scope>
</reference>
<keyword evidence="2" id="KW-0879">Wnt signaling pathway</keyword>
<feature type="compositionally biased region" description="Basic residues" evidence="9">
    <location>
        <begin position="1"/>
        <end position="11"/>
    </location>
</feature>
<feature type="compositionally biased region" description="Low complexity" evidence="9">
    <location>
        <begin position="309"/>
        <end position="337"/>
    </location>
</feature>
<feature type="domain" description="PHD-type" evidence="10">
    <location>
        <begin position="380"/>
        <end position="438"/>
    </location>
</feature>
<name>A0A8C4RPU0_ERPCA</name>
<evidence type="ECO:0000256" key="3">
    <source>
        <dbReference type="ARBA" id="ARBA00022723"/>
    </source>
</evidence>
<dbReference type="Gene3D" id="3.30.40.10">
    <property type="entry name" value="Zinc/RING finger domain, C3HC4 (zinc finger)"/>
    <property type="match status" value="1"/>
</dbReference>
<keyword evidence="6" id="KW-0539">Nucleus</keyword>
<keyword evidence="4 8" id="KW-0863">Zinc-finger</keyword>
<dbReference type="InterPro" id="IPR013083">
    <property type="entry name" value="Znf_RING/FYVE/PHD"/>
</dbReference>
<dbReference type="PROSITE" id="PS50016">
    <property type="entry name" value="ZF_PHD_2"/>
    <property type="match status" value="1"/>
</dbReference>
<proteinExistence type="predicted"/>
<protein>
    <submittedName>
        <fullName evidence="11">Pygopus homolog 2 (Drosophila)</fullName>
    </submittedName>
</protein>
<dbReference type="SMART" id="SM00249">
    <property type="entry name" value="PHD"/>
    <property type="match status" value="1"/>
</dbReference>
<dbReference type="SUPFAM" id="SSF57903">
    <property type="entry name" value="FYVE/PHD zinc finger"/>
    <property type="match status" value="1"/>
</dbReference>
<evidence type="ECO:0000256" key="6">
    <source>
        <dbReference type="ARBA" id="ARBA00023242"/>
    </source>
</evidence>
<dbReference type="GO" id="GO:0016055">
    <property type="term" value="P:Wnt signaling pathway"/>
    <property type="evidence" value="ECO:0007669"/>
    <property type="project" value="UniProtKB-KW"/>
</dbReference>
<dbReference type="GeneTree" id="ENSGT00530000063948"/>
<reference evidence="11" key="2">
    <citation type="submission" date="2025-08" db="UniProtKB">
        <authorList>
            <consortium name="Ensembl"/>
        </authorList>
    </citation>
    <scope>IDENTIFICATION</scope>
</reference>
<dbReference type="FunFam" id="3.30.40.10:FF:000107">
    <property type="entry name" value="pygopus homolog 1"/>
    <property type="match status" value="1"/>
</dbReference>
<keyword evidence="3" id="KW-0479">Metal-binding</keyword>
<evidence type="ECO:0000256" key="4">
    <source>
        <dbReference type="ARBA" id="ARBA00022771"/>
    </source>
</evidence>
<dbReference type="InterPro" id="IPR019787">
    <property type="entry name" value="Znf_PHD-finger"/>
</dbReference>
<reference evidence="11" key="3">
    <citation type="submission" date="2025-09" db="UniProtKB">
        <authorList>
            <consortium name="Ensembl"/>
        </authorList>
    </citation>
    <scope>IDENTIFICATION</scope>
</reference>
<evidence type="ECO:0000313" key="11">
    <source>
        <dbReference type="Ensembl" id="ENSECRP00000003585.1"/>
    </source>
</evidence>
<dbReference type="AlphaFoldDB" id="A0A8C4RPU0"/>